<reference evidence="1" key="1">
    <citation type="submission" date="2019-11" db="EMBL/GenBank/DDBJ databases">
        <title>Nori genome reveals adaptations in red seaweeds to the harsh intertidal environment.</title>
        <authorList>
            <person name="Wang D."/>
            <person name="Mao Y."/>
        </authorList>
    </citation>
    <scope>NUCLEOTIDE SEQUENCE</scope>
    <source>
        <tissue evidence="1">Gametophyte</tissue>
    </source>
</reference>
<accession>A0ACC3BIB6</accession>
<evidence type="ECO:0000313" key="2">
    <source>
        <dbReference type="Proteomes" id="UP000798662"/>
    </source>
</evidence>
<evidence type="ECO:0000313" key="1">
    <source>
        <dbReference type="EMBL" id="KAK1857640.1"/>
    </source>
</evidence>
<sequence length="643" mass="66807">MSSTGVRRPLLFNTPVQTHLAPVVGPPRGLSFRVPHGGSASDAGQPGSGSVTLTPAASPPKAVKAIRKAGKARAKRALKKAAAVRPADLPVQAPDGPPTAESQKGATPLAAPPPVYQVGEPRVPATVTVDAMTRVFAEGLRPMCAHLVGLKKKLEEVHTSDNRLSTSLHTQGVGNERTAQAVVQLQGAVKGVFDGVVGRVKKESVAAPALRGSTAMLDDCQAQQELATINEMELANVRDVAKKAMITEMLGSTESYKAMPNRVRSLEILYDACESVRGGNRHDSEANCNSHRVFLTTAGTPADRRSRVSEKLNRISSHVTEALKKVAMLAYFKSLGVSADSMTPEEAAKWLEKGKYAHSAKADPAINAALTAMFKRNGQKARVVTPKDVGDAVYVDASTGHVGLITHWARSVFKKAAGVRKPRRSGNDDGAYDGWREEVRHVSKFLRKHEDDQDGLRLCDGSDERRAMHMADDGTFVIEESSDELPSGSAGPAETDGSASHVRDHSEELLPGYVSGDGSAEGGDGVDDEEGVDGEEGLAGEAGYDGWEDGEGESGAAADGGHGAGVVDAAVDCGGGAGLGPVGDVDSTVEAGVDAAALAGAAEGVGGAGSVDGRELGDAPPGLLPESAAYPRGLAEYPEEVPL</sequence>
<dbReference type="Proteomes" id="UP000798662">
    <property type="component" value="Chromosome 1"/>
</dbReference>
<organism evidence="1 2">
    <name type="scientific">Pyropia yezoensis</name>
    <name type="common">Susabi-nori</name>
    <name type="synonym">Porphyra yezoensis</name>
    <dbReference type="NCBI Taxonomy" id="2788"/>
    <lineage>
        <taxon>Eukaryota</taxon>
        <taxon>Rhodophyta</taxon>
        <taxon>Bangiophyceae</taxon>
        <taxon>Bangiales</taxon>
        <taxon>Bangiaceae</taxon>
        <taxon>Pyropia</taxon>
    </lineage>
</organism>
<comment type="caution">
    <text evidence="1">The sequence shown here is derived from an EMBL/GenBank/DDBJ whole genome shotgun (WGS) entry which is preliminary data.</text>
</comment>
<gene>
    <name evidence="1" type="ORF">I4F81_000256</name>
</gene>
<proteinExistence type="predicted"/>
<dbReference type="EMBL" id="CM020618">
    <property type="protein sequence ID" value="KAK1857640.1"/>
    <property type="molecule type" value="Genomic_DNA"/>
</dbReference>
<name>A0ACC3BIB6_PYRYE</name>
<keyword evidence="2" id="KW-1185">Reference proteome</keyword>
<protein>
    <submittedName>
        <fullName evidence="1">Uncharacterized protein</fullName>
    </submittedName>
</protein>